<gene>
    <name evidence="2" type="ORF">Hamer_G021264</name>
</gene>
<dbReference type="InterPro" id="IPR008197">
    <property type="entry name" value="WAP_dom"/>
</dbReference>
<feature type="non-terminal residue" evidence="2">
    <location>
        <position position="124"/>
    </location>
</feature>
<dbReference type="GO" id="GO:0030414">
    <property type="term" value="F:peptidase inhibitor activity"/>
    <property type="evidence" value="ECO:0007669"/>
    <property type="project" value="InterPro"/>
</dbReference>
<dbReference type="Proteomes" id="UP000747542">
    <property type="component" value="Unassembled WGS sequence"/>
</dbReference>
<dbReference type="GO" id="GO:0005576">
    <property type="term" value="C:extracellular region"/>
    <property type="evidence" value="ECO:0007669"/>
    <property type="project" value="InterPro"/>
</dbReference>
<evidence type="ECO:0000259" key="1">
    <source>
        <dbReference type="Pfam" id="PF00095"/>
    </source>
</evidence>
<reference evidence="2" key="1">
    <citation type="journal article" date="2021" name="Sci. Adv.">
        <title>The American lobster genome reveals insights on longevity, neural, and immune adaptations.</title>
        <authorList>
            <person name="Polinski J.M."/>
            <person name="Zimin A.V."/>
            <person name="Clark K.F."/>
            <person name="Kohn A.B."/>
            <person name="Sadowski N."/>
            <person name="Timp W."/>
            <person name="Ptitsyn A."/>
            <person name="Khanna P."/>
            <person name="Romanova D.Y."/>
            <person name="Williams P."/>
            <person name="Greenwood S.J."/>
            <person name="Moroz L.L."/>
            <person name="Walt D.R."/>
            <person name="Bodnar A.G."/>
        </authorList>
    </citation>
    <scope>NUCLEOTIDE SEQUENCE</scope>
    <source>
        <strain evidence="2">GMGI-L3</strain>
    </source>
</reference>
<proteinExistence type="predicted"/>
<keyword evidence="3" id="KW-1185">Reference proteome</keyword>
<dbReference type="Pfam" id="PF00095">
    <property type="entry name" value="WAP"/>
    <property type="match status" value="1"/>
</dbReference>
<organism evidence="2 3">
    <name type="scientific">Homarus americanus</name>
    <name type="common">American lobster</name>
    <dbReference type="NCBI Taxonomy" id="6706"/>
    <lineage>
        <taxon>Eukaryota</taxon>
        <taxon>Metazoa</taxon>
        <taxon>Ecdysozoa</taxon>
        <taxon>Arthropoda</taxon>
        <taxon>Crustacea</taxon>
        <taxon>Multicrustacea</taxon>
        <taxon>Malacostraca</taxon>
        <taxon>Eumalacostraca</taxon>
        <taxon>Eucarida</taxon>
        <taxon>Decapoda</taxon>
        <taxon>Pleocyemata</taxon>
        <taxon>Astacidea</taxon>
        <taxon>Nephropoidea</taxon>
        <taxon>Nephropidae</taxon>
        <taxon>Homarus</taxon>
    </lineage>
</organism>
<evidence type="ECO:0000313" key="3">
    <source>
        <dbReference type="Proteomes" id="UP000747542"/>
    </source>
</evidence>
<evidence type="ECO:0000313" key="2">
    <source>
        <dbReference type="EMBL" id="KAG7176435.1"/>
    </source>
</evidence>
<sequence length="124" mass="13682">KGDAQAHSNCYYYCTYDGDVYCCADDSRPIPKSHDNHDGSCPEEEDQMCKSSGIFLRPKKPKVAKTSGSIQLADDNGKLLQSCASDGYCKEDERCCASKCARKHVCLKSLKKEGSDDAEAENRE</sequence>
<name>A0A8J5N9H2_HOMAM</name>
<feature type="domain" description="WAP" evidence="1">
    <location>
        <begin position="76"/>
        <end position="107"/>
    </location>
</feature>
<accession>A0A8J5N9H2</accession>
<protein>
    <recommendedName>
        <fullName evidence="1">WAP domain-containing protein</fullName>
    </recommendedName>
</protein>
<comment type="caution">
    <text evidence="2">The sequence shown here is derived from an EMBL/GenBank/DDBJ whole genome shotgun (WGS) entry which is preliminary data.</text>
</comment>
<dbReference type="AlphaFoldDB" id="A0A8J5N9H2"/>
<dbReference type="EMBL" id="JAHLQT010003531">
    <property type="protein sequence ID" value="KAG7176435.1"/>
    <property type="molecule type" value="Genomic_DNA"/>
</dbReference>